<dbReference type="InterPro" id="IPR005467">
    <property type="entry name" value="His_kinase_dom"/>
</dbReference>
<feature type="transmembrane region" description="Helical" evidence="15">
    <location>
        <begin position="432"/>
        <end position="451"/>
    </location>
</feature>
<evidence type="ECO:0000259" key="16">
    <source>
        <dbReference type="PROSITE" id="PS50109"/>
    </source>
</evidence>
<keyword evidence="5" id="KW-0597">Phosphoprotein</keyword>
<keyword evidence="11 15" id="KW-1133">Transmembrane helix</keyword>
<evidence type="ECO:0000256" key="6">
    <source>
        <dbReference type="ARBA" id="ARBA00022679"/>
    </source>
</evidence>
<dbReference type="InterPro" id="IPR050398">
    <property type="entry name" value="HssS/ArlS-like"/>
</dbReference>
<evidence type="ECO:0000256" key="10">
    <source>
        <dbReference type="ARBA" id="ARBA00022840"/>
    </source>
</evidence>
<protein>
    <recommendedName>
        <fullName evidence="3">histidine kinase</fullName>
        <ecNumber evidence="3">2.7.13.3</ecNumber>
    </recommendedName>
</protein>
<dbReference type="PANTHER" id="PTHR45528:SF1">
    <property type="entry name" value="SENSOR HISTIDINE KINASE CPXA"/>
    <property type="match status" value="1"/>
</dbReference>
<evidence type="ECO:0000256" key="8">
    <source>
        <dbReference type="ARBA" id="ARBA00022741"/>
    </source>
</evidence>
<dbReference type="CDD" id="cd00082">
    <property type="entry name" value="HisKA"/>
    <property type="match status" value="1"/>
</dbReference>
<dbReference type="SUPFAM" id="SSF47384">
    <property type="entry name" value="Homodimeric domain of signal transducing histidine kinase"/>
    <property type="match status" value="1"/>
</dbReference>
<dbReference type="InterPro" id="IPR036890">
    <property type="entry name" value="HATPase_C_sf"/>
</dbReference>
<dbReference type="PROSITE" id="PS50109">
    <property type="entry name" value="HIS_KIN"/>
    <property type="match status" value="1"/>
</dbReference>
<feature type="transmembrane region" description="Helical" evidence="15">
    <location>
        <begin position="298"/>
        <end position="320"/>
    </location>
</feature>
<evidence type="ECO:0000256" key="1">
    <source>
        <dbReference type="ARBA" id="ARBA00000085"/>
    </source>
</evidence>
<feature type="coiled-coil region" evidence="14">
    <location>
        <begin position="579"/>
        <end position="606"/>
    </location>
</feature>
<evidence type="ECO:0000256" key="14">
    <source>
        <dbReference type="SAM" id="Coils"/>
    </source>
</evidence>
<keyword evidence="13 15" id="KW-0472">Membrane</keyword>
<evidence type="ECO:0000256" key="11">
    <source>
        <dbReference type="ARBA" id="ARBA00022989"/>
    </source>
</evidence>
<dbReference type="SMART" id="SM00388">
    <property type="entry name" value="HisKA"/>
    <property type="match status" value="1"/>
</dbReference>
<proteinExistence type="predicted"/>
<keyword evidence="12" id="KW-0902">Two-component regulatory system</keyword>
<evidence type="ECO:0000256" key="3">
    <source>
        <dbReference type="ARBA" id="ARBA00012438"/>
    </source>
</evidence>
<evidence type="ECO:0000256" key="13">
    <source>
        <dbReference type="ARBA" id="ARBA00023136"/>
    </source>
</evidence>
<evidence type="ECO:0000256" key="9">
    <source>
        <dbReference type="ARBA" id="ARBA00022777"/>
    </source>
</evidence>
<comment type="catalytic activity">
    <reaction evidence="1">
        <text>ATP + protein L-histidine = ADP + protein N-phospho-L-histidine.</text>
        <dbReference type="EC" id="2.7.13.3"/>
    </reaction>
</comment>
<feature type="domain" description="Histidine kinase" evidence="16">
    <location>
        <begin position="550"/>
        <end position="764"/>
    </location>
</feature>
<dbReference type="Pfam" id="PF02518">
    <property type="entry name" value="HATPase_c"/>
    <property type="match status" value="1"/>
</dbReference>
<feature type="transmembrane region" description="Helical" evidence="15">
    <location>
        <begin position="380"/>
        <end position="398"/>
    </location>
</feature>
<dbReference type="InterPro" id="IPR003594">
    <property type="entry name" value="HATPase_dom"/>
</dbReference>
<dbReference type="PANTHER" id="PTHR45528">
    <property type="entry name" value="SENSOR HISTIDINE KINASE CPXA"/>
    <property type="match status" value="1"/>
</dbReference>
<organism evidence="17 18">
    <name type="scientific">Candidatus Copromonas faecavium</name>
    <name type="common">nom. illeg.</name>
    <dbReference type="NCBI Taxonomy" id="2840740"/>
    <lineage>
        <taxon>Bacteria</taxon>
        <taxon>Bacillati</taxon>
        <taxon>Bacillota</taxon>
        <taxon>Clostridia</taxon>
        <taxon>Lachnospirales</taxon>
        <taxon>Lachnospiraceae</taxon>
        <taxon>Candidatus Copromonas (nom. illeg.)</taxon>
    </lineage>
</organism>
<keyword evidence="6" id="KW-0808">Transferase</keyword>
<evidence type="ECO:0000256" key="15">
    <source>
        <dbReference type="SAM" id="Phobius"/>
    </source>
</evidence>
<dbReference type="Gene3D" id="1.10.287.130">
    <property type="match status" value="1"/>
</dbReference>
<evidence type="ECO:0000313" key="17">
    <source>
        <dbReference type="EMBL" id="HIR06329.1"/>
    </source>
</evidence>
<dbReference type="Gene3D" id="3.30.565.10">
    <property type="entry name" value="Histidine kinase-like ATPase, C-terminal domain"/>
    <property type="match status" value="1"/>
</dbReference>
<keyword evidence="7 15" id="KW-0812">Transmembrane</keyword>
<dbReference type="GO" id="GO:0005886">
    <property type="term" value="C:plasma membrane"/>
    <property type="evidence" value="ECO:0007669"/>
    <property type="project" value="UniProtKB-SubCell"/>
</dbReference>
<dbReference type="InterPro" id="IPR003661">
    <property type="entry name" value="HisK_dim/P_dom"/>
</dbReference>
<keyword evidence="10" id="KW-0067">ATP-binding</keyword>
<evidence type="ECO:0000256" key="12">
    <source>
        <dbReference type="ARBA" id="ARBA00023012"/>
    </source>
</evidence>
<dbReference type="Pfam" id="PF00512">
    <property type="entry name" value="HisKA"/>
    <property type="match status" value="1"/>
</dbReference>
<evidence type="ECO:0000256" key="4">
    <source>
        <dbReference type="ARBA" id="ARBA00022475"/>
    </source>
</evidence>
<comment type="caution">
    <text evidence="17">The sequence shown here is derived from an EMBL/GenBank/DDBJ whole genome shotgun (WGS) entry which is preliminary data.</text>
</comment>
<dbReference type="SUPFAM" id="SSF55874">
    <property type="entry name" value="ATPase domain of HSP90 chaperone/DNA topoisomerase II/histidine kinase"/>
    <property type="match status" value="1"/>
</dbReference>
<feature type="transmembrane region" description="Helical" evidence="15">
    <location>
        <begin position="12"/>
        <end position="34"/>
    </location>
</feature>
<dbReference type="GO" id="GO:0000155">
    <property type="term" value="F:phosphorelay sensor kinase activity"/>
    <property type="evidence" value="ECO:0007669"/>
    <property type="project" value="InterPro"/>
</dbReference>
<dbReference type="AlphaFoldDB" id="A0A9D1D765"/>
<dbReference type="GO" id="GO:0005524">
    <property type="term" value="F:ATP binding"/>
    <property type="evidence" value="ECO:0007669"/>
    <property type="project" value="UniProtKB-KW"/>
</dbReference>
<keyword evidence="9 17" id="KW-0418">Kinase</keyword>
<keyword evidence="14" id="KW-0175">Coiled coil</keyword>
<evidence type="ECO:0000256" key="2">
    <source>
        <dbReference type="ARBA" id="ARBA00004651"/>
    </source>
</evidence>
<dbReference type="InterPro" id="IPR036097">
    <property type="entry name" value="HisK_dim/P_sf"/>
</dbReference>
<feature type="transmembrane region" description="Helical" evidence="15">
    <location>
        <begin position="341"/>
        <end position="360"/>
    </location>
</feature>
<dbReference type="SMART" id="SM00387">
    <property type="entry name" value="HATPase_c"/>
    <property type="match status" value="1"/>
</dbReference>
<comment type="subcellular location">
    <subcellularLocation>
        <location evidence="2">Cell membrane</location>
        <topology evidence="2">Multi-pass membrane protein</topology>
    </subcellularLocation>
</comment>
<feature type="transmembrane region" description="Helical" evidence="15">
    <location>
        <begin position="457"/>
        <end position="482"/>
    </location>
</feature>
<reference evidence="17" key="1">
    <citation type="submission" date="2020-10" db="EMBL/GenBank/DDBJ databases">
        <authorList>
            <person name="Gilroy R."/>
        </authorList>
    </citation>
    <scope>NUCLEOTIDE SEQUENCE</scope>
    <source>
        <strain evidence="17">CHK180-2868</strain>
    </source>
</reference>
<name>A0A9D1D765_9FIRM</name>
<reference evidence="17" key="2">
    <citation type="journal article" date="2021" name="PeerJ">
        <title>Extensive microbial diversity within the chicken gut microbiome revealed by metagenomics and culture.</title>
        <authorList>
            <person name="Gilroy R."/>
            <person name="Ravi A."/>
            <person name="Getino M."/>
            <person name="Pursley I."/>
            <person name="Horton D.L."/>
            <person name="Alikhan N.F."/>
            <person name="Baker D."/>
            <person name="Gharbi K."/>
            <person name="Hall N."/>
            <person name="Watson M."/>
            <person name="Adriaenssens E.M."/>
            <person name="Foster-Nyarko E."/>
            <person name="Jarju S."/>
            <person name="Secka A."/>
            <person name="Antonio M."/>
            <person name="Oren A."/>
            <person name="Chaudhuri R.R."/>
            <person name="La Ragione R."/>
            <person name="Hildebrand F."/>
            <person name="Pallen M.J."/>
        </authorList>
    </citation>
    <scope>NUCLEOTIDE SEQUENCE</scope>
    <source>
        <strain evidence="17">CHK180-2868</strain>
    </source>
</reference>
<dbReference type="EMBL" id="DVGC01000058">
    <property type="protein sequence ID" value="HIR06329.1"/>
    <property type="molecule type" value="Genomic_DNA"/>
</dbReference>
<keyword evidence="4" id="KW-1003">Cell membrane</keyword>
<gene>
    <name evidence="17" type="ORF">IAB28_10260</name>
</gene>
<sequence>MERTKSISMLKRFIGLLHVIFACVTLIGIGFMYLNSNYGRGLDWLTNEAFEQSPDFNRKVQNDITNIFDYIRYQEIFETNGTVDYSKVVLEVSSGPGGDRSYTLNDIITYGKSLGYYLDEADDYALKGEPTELSEEDQQQLYVFYRCYQSEEELTGPDQSFATLPELTYEILRRFSAYYSIDERLMSDFTNLYYRVAYYSNNDAIYEVHTNAPEMSIDDIMSMGKYLYYSGDSSDLAVRTNFDSTFPSIPALMAQSNPYTSNKNYVVIGLDTTYKANDDYFQAYNAYNSSRQSFINGLYIMFIGLAGCILTIGFMMFTSGHDSFSDRTVHLYPFDKLPADFMLLLMLFVTWLCVQFAAPLGSKILHLLVVESYWDRANRMVMFGAIYFCGLITFFSLLRRYKAETLWKNSMLRQLMETLSESTFKYRLTMGFIFYLGSNVFLITLGVFMIFRQGENVFRFIPFIALMVIWILGNLIVFYLLYRNAEQTDRLHAAIEKLASGETSYKVDVSKFSGLEVQLAEGLNRISDGLETALAEQVKSERLKADLITNVSHDIKTPLTSIINYVDLIKREHIENPTIQRYLEILDQKSQRLKTLTEDLVEASRASSGNIKLEISNIDFVELVQQTTGEFEDRFAARHLELVNSLPNEVIMIEADGRRLWRVLENLYNNAFKYALEHTRVYVAVEDLGSEVVFTIKNISSSPLNISPDELTERFVRGDVSRTTEGSGLGLSIAKDLTTLQGGSLELTIDGDLFKVSITFPIKN</sequence>
<accession>A0A9D1D765</accession>
<dbReference type="PROSITE" id="PS51257">
    <property type="entry name" value="PROKAR_LIPOPROTEIN"/>
    <property type="match status" value="1"/>
</dbReference>
<evidence type="ECO:0000256" key="5">
    <source>
        <dbReference type="ARBA" id="ARBA00022553"/>
    </source>
</evidence>
<keyword evidence="8" id="KW-0547">Nucleotide-binding</keyword>
<dbReference type="Proteomes" id="UP000824250">
    <property type="component" value="Unassembled WGS sequence"/>
</dbReference>
<evidence type="ECO:0000313" key="18">
    <source>
        <dbReference type="Proteomes" id="UP000824250"/>
    </source>
</evidence>
<evidence type="ECO:0000256" key="7">
    <source>
        <dbReference type="ARBA" id="ARBA00022692"/>
    </source>
</evidence>
<dbReference type="EC" id="2.7.13.3" evidence="3"/>